<feature type="transmembrane region" description="Helical" evidence="12">
    <location>
        <begin position="238"/>
        <end position="261"/>
    </location>
</feature>
<keyword evidence="7 10" id="KW-0675">Receptor</keyword>
<dbReference type="eggNOG" id="KOG3656">
    <property type="taxonomic scope" value="Eukaryota"/>
</dbReference>
<proteinExistence type="inferred from homology"/>
<evidence type="ECO:0000256" key="6">
    <source>
        <dbReference type="ARBA" id="ARBA00023136"/>
    </source>
</evidence>
<comment type="subcellular location">
    <subcellularLocation>
        <location evidence="1">Cell membrane</location>
        <topology evidence="1">Multi-pass membrane protein</topology>
    </subcellularLocation>
</comment>
<accession>A7SF45</accession>
<dbReference type="Gene3D" id="1.20.1070.10">
    <property type="entry name" value="Rhodopsin 7-helix transmembrane proteins"/>
    <property type="match status" value="1"/>
</dbReference>
<dbReference type="PANTHER" id="PTHR24246:SF27">
    <property type="entry name" value="ADENOSINE RECEPTOR, ISOFORM A"/>
    <property type="match status" value="1"/>
</dbReference>
<keyword evidence="3 10" id="KW-0812">Transmembrane</keyword>
<evidence type="ECO:0000256" key="2">
    <source>
        <dbReference type="ARBA" id="ARBA00022475"/>
    </source>
</evidence>
<dbReference type="PANTHER" id="PTHR24246">
    <property type="entry name" value="OLFACTORY RECEPTOR AND ADENOSINE RECEPTOR"/>
    <property type="match status" value="1"/>
</dbReference>
<dbReference type="GO" id="GO:0005886">
    <property type="term" value="C:plasma membrane"/>
    <property type="evidence" value="ECO:0000318"/>
    <property type="project" value="GO_Central"/>
</dbReference>
<dbReference type="PhylomeDB" id="A7SF45"/>
<protein>
    <recommendedName>
        <fullName evidence="13">G-protein coupled receptors family 1 profile domain-containing protein</fullName>
    </recommendedName>
</protein>
<dbReference type="GO" id="GO:0007186">
    <property type="term" value="P:G protein-coupled receptor signaling pathway"/>
    <property type="evidence" value="ECO:0000318"/>
    <property type="project" value="GO_Central"/>
</dbReference>
<dbReference type="CDD" id="cd00637">
    <property type="entry name" value="7tm_classA_rhodopsin-like"/>
    <property type="match status" value="1"/>
</dbReference>
<evidence type="ECO:0000256" key="9">
    <source>
        <dbReference type="ARBA" id="ARBA00023224"/>
    </source>
</evidence>
<keyword evidence="4 12" id="KW-1133">Transmembrane helix</keyword>
<dbReference type="InterPro" id="IPR017452">
    <property type="entry name" value="GPCR_Rhodpsn_7TM"/>
</dbReference>
<feature type="transmembrane region" description="Helical" evidence="12">
    <location>
        <begin position="34"/>
        <end position="62"/>
    </location>
</feature>
<evidence type="ECO:0000256" key="7">
    <source>
        <dbReference type="ARBA" id="ARBA00023170"/>
    </source>
</evidence>
<evidence type="ECO:0000256" key="1">
    <source>
        <dbReference type="ARBA" id="ARBA00004651"/>
    </source>
</evidence>
<comment type="similarity">
    <text evidence="10">Belongs to the G-protein coupled receptor 1 family.</text>
</comment>
<feature type="transmembrane region" description="Helical" evidence="12">
    <location>
        <begin position="281"/>
        <end position="299"/>
    </location>
</feature>
<feature type="transmembrane region" description="Helical" evidence="12">
    <location>
        <begin position="74"/>
        <end position="95"/>
    </location>
</feature>
<evidence type="ECO:0000256" key="10">
    <source>
        <dbReference type="RuleBase" id="RU000688"/>
    </source>
</evidence>
<evidence type="ECO:0000313" key="15">
    <source>
        <dbReference type="Proteomes" id="UP000001593"/>
    </source>
</evidence>
<keyword evidence="15" id="KW-1185">Reference proteome</keyword>
<dbReference type="Proteomes" id="UP000001593">
    <property type="component" value="Unassembled WGS sequence"/>
</dbReference>
<feature type="transmembrane region" description="Helical" evidence="12">
    <location>
        <begin position="107"/>
        <end position="137"/>
    </location>
</feature>
<dbReference type="SUPFAM" id="SSF81321">
    <property type="entry name" value="Family A G protein-coupled receptor-like"/>
    <property type="match status" value="1"/>
</dbReference>
<keyword evidence="8" id="KW-0325">Glycoprotein</keyword>
<dbReference type="PROSITE" id="PS50262">
    <property type="entry name" value="G_PROTEIN_RECEP_F1_2"/>
    <property type="match status" value="1"/>
</dbReference>
<evidence type="ECO:0000256" key="4">
    <source>
        <dbReference type="ARBA" id="ARBA00022989"/>
    </source>
</evidence>
<dbReference type="InParanoid" id="A7SF45"/>
<feature type="domain" description="G-protein coupled receptors family 1 profile" evidence="13">
    <location>
        <begin position="53"/>
        <end position="297"/>
    </location>
</feature>
<evidence type="ECO:0000256" key="3">
    <source>
        <dbReference type="ARBA" id="ARBA00022692"/>
    </source>
</evidence>
<reference evidence="14 15" key="1">
    <citation type="journal article" date="2007" name="Science">
        <title>Sea anemone genome reveals ancestral eumetazoan gene repertoire and genomic organization.</title>
        <authorList>
            <person name="Putnam N.H."/>
            <person name="Srivastava M."/>
            <person name="Hellsten U."/>
            <person name="Dirks B."/>
            <person name="Chapman J."/>
            <person name="Salamov A."/>
            <person name="Terry A."/>
            <person name="Shapiro H."/>
            <person name="Lindquist E."/>
            <person name="Kapitonov V.V."/>
            <person name="Jurka J."/>
            <person name="Genikhovich G."/>
            <person name="Grigoriev I.V."/>
            <person name="Lucas S.M."/>
            <person name="Steele R.E."/>
            <person name="Finnerty J.R."/>
            <person name="Technau U."/>
            <person name="Martindale M.Q."/>
            <person name="Rokhsar D.S."/>
        </authorList>
    </citation>
    <scope>NUCLEOTIDE SEQUENCE [LARGE SCALE GENOMIC DNA]</scope>
    <source>
        <strain evidence="15">CH2 X CH6</strain>
    </source>
</reference>
<evidence type="ECO:0000256" key="5">
    <source>
        <dbReference type="ARBA" id="ARBA00023040"/>
    </source>
</evidence>
<evidence type="ECO:0000256" key="11">
    <source>
        <dbReference type="SAM" id="Coils"/>
    </source>
</evidence>
<dbReference type="HOGENOM" id="CLU_508356_0_0_1"/>
<feature type="transmembrane region" description="Helical" evidence="12">
    <location>
        <begin position="158"/>
        <end position="178"/>
    </location>
</feature>
<dbReference type="EMBL" id="DS469641">
    <property type="protein sequence ID" value="EDO37690.1"/>
    <property type="molecule type" value="Genomic_DNA"/>
</dbReference>
<evidence type="ECO:0000259" key="13">
    <source>
        <dbReference type="PROSITE" id="PS50262"/>
    </source>
</evidence>
<organism evidence="14 15">
    <name type="scientific">Nematostella vectensis</name>
    <name type="common">Starlet sea anemone</name>
    <dbReference type="NCBI Taxonomy" id="45351"/>
    <lineage>
        <taxon>Eukaryota</taxon>
        <taxon>Metazoa</taxon>
        <taxon>Cnidaria</taxon>
        <taxon>Anthozoa</taxon>
        <taxon>Hexacorallia</taxon>
        <taxon>Actiniaria</taxon>
        <taxon>Edwardsiidae</taxon>
        <taxon>Nematostella</taxon>
    </lineage>
</organism>
<keyword evidence="9 10" id="KW-0807">Transducer</keyword>
<evidence type="ECO:0000256" key="8">
    <source>
        <dbReference type="ARBA" id="ARBA00023180"/>
    </source>
</evidence>
<dbReference type="Pfam" id="PF00001">
    <property type="entry name" value="7tm_1"/>
    <property type="match status" value="1"/>
</dbReference>
<dbReference type="GO" id="GO:0001609">
    <property type="term" value="F:G protein-coupled adenosine receptor activity"/>
    <property type="evidence" value="ECO:0000318"/>
    <property type="project" value="GO_Central"/>
</dbReference>
<keyword evidence="5 10" id="KW-0297">G-protein coupled receptor</keyword>
<gene>
    <name evidence="14" type="ORF">NEMVEDRAFT_v1g211310</name>
</gene>
<feature type="transmembrane region" description="Helical" evidence="12">
    <location>
        <begin position="184"/>
        <end position="207"/>
    </location>
</feature>
<sequence length="536" mass="60447">MTCGVKGVQDSSISNDTCFFLVPGLYQYACQIPAAYIISSILNALLSVTASIGNSIVVYTIYTTPRLYSPANLLLLNLALSDLGVGLLVQPLSVVYKASEYKLNIKFLTYCVTGVITEVLGFIFCVFSFLIITAITIERYIAIKLHLRFPGIVTASRVKCLVLIIWALVILSAIVRLHCTTCKILIVILIALFLFNLSVIIFCYISIWRVVRRHSVQIHVQSASFKTQREKTMRILHIWKSVVTIIYVVSAYFICYAPYTVALMLTVKHGWNSFTLAAVNITYPVMFLSSTIDPVLYCWRAKEIRDAAKKIFLTREHGLAPGDTRELGHAVNPYSPFLDEEKLLSVKLIIHNNNELYDPMLVDGDKHSITKLREVNAQAKSVTEKYWADQLNMVCHEKDNIIAEKEEEIYLKEKELEDKESAIHTLEEEIKENKDYINDFVDGKDEENSEKTPASVKELAKGTTPCEEDVKKQMEIAEKIKHYLTVLPCLLVDMIIDYFQENLPFTVHHISLVGPAVDGTSLNGAKQAQLAVFIQG</sequence>
<dbReference type="InterPro" id="IPR000276">
    <property type="entry name" value="GPCR_Rhodpsn"/>
</dbReference>
<dbReference type="PROSITE" id="PS00237">
    <property type="entry name" value="G_PROTEIN_RECEP_F1_1"/>
    <property type="match status" value="1"/>
</dbReference>
<keyword evidence="2" id="KW-1003">Cell membrane</keyword>
<keyword evidence="6 12" id="KW-0472">Membrane</keyword>
<dbReference type="PRINTS" id="PR00237">
    <property type="entry name" value="GPCRRHODOPSN"/>
</dbReference>
<feature type="coiled-coil region" evidence="11">
    <location>
        <begin position="402"/>
        <end position="436"/>
    </location>
</feature>
<evidence type="ECO:0000313" key="14">
    <source>
        <dbReference type="EMBL" id="EDO37690.1"/>
    </source>
</evidence>
<name>A7SF45_NEMVE</name>
<dbReference type="AlphaFoldDB" id="A7SF45"/>
<keyword evidence="11" id="KW-0175">Coiled coil</keyword>
<evidence type="ECO:0000256" key="12">
    <source>
        <dbReference type="SAM" id="Phobius"/>
    </source>
</evidence>